<feature type="domain" description="DUF418" evidence="2">
    <location>
        <begin position="230"/>
        <end position="387"/>
    </location>
</feature>
<gene>
    <name evidence="3" type="primary">txxe 731</name>
    <name evidence="3" type="ORF">TXXE_03250</name>
</gene>
<name>A0ABN7RJU6_THEXY</name>
<dbReference type="PANTHER" id="PTHR30590:SF3">
    <property type="entry name" value="HYPOTHETICAL MEMBRANE SPANNING PROTEIN"/>
    <property type="match status" value="1"/>
</dbReference>
<protein>
    <recommendedName>
        <fullName evidence="2">DUF418 domain-containing protein</fullName>
    </recommendedName>
</protein>
<dbReference type="EMBL" id="CAJRAY010000017">
    <property type="protein sequence ID" value="CAG5079504.1"/>
    <property type="molecule type" value="Genomic_DNA"/>
</dbReference>
<feature type="transmembrane region" description="Helical" evidence="1">
    <location>
        <begin position="213"/>
        <end position="230"/>
    </location>
</feature>
<evidence type="ECO:0000313" key="4">
    <source>
        <dbReference type="Proteomes" id="UP000681526"/>
    </source>
</evidence>
<organism evidence="3 4">
    <name type="scientific">Thermobacillus xylanilyticus</name>
    <dbReference type="NCBI Taxonomy" id="76633"/>
    <lineage>
        <taxon>Bacteria</taxon>
        <taxon>Bacillati</taxon>
        <taxon>Bacillota</taxon>
        <taxon>Bacilli</taxon>
        <taxon>Bacillales</taxon>
        <taxon>Paenibacillaceae</taxon>
        <taxon>Thermobacillus</taxon>
    </lineage>
</organism>
<dbReference type="Pfam" id="PF04235">
    <property type="entry name" value="DUF418"/>
    <property type="match status" value="1"/>
</dbReference>
<keyword evidence="4" id="KW-1185">Reference proteome</keyword>
<keyword evidence="1" id="KW-0472">Membrane</keyword>
<keyword evidence="1" id="KW-0812">Transmembrane</keyword>
<evidence type="ECO:0000313" key="3">
    <source>
        <dbReference type="EMBL" id="CAG5079504.1"/>
    </source>
</evidence>
<evidence type="ECO:0000259" key="2">
    <source>
        <dbReference type="Pfam" id="PF04235"/>
    </source>
</evidence>
<feature type="transmembrane region" description="Helical" evidence="1">
    <location>
        <begin position="347"/>
        <end position="369"/>
    </location>
</feature>
<feature type="transmembrane region" description="Helical" evidence="1">
    <location>
        <begin position="313"/>
        <end position="335"/>
    </location>
</feature>
<dbReference type="Proteomes" id="UP000681526">
    <property type="component" value="Unassembled WGS sequence"/>
</dbReference>
<feature type="transmembrane region" description="Helical" evidence="1">
    <location>
        <begin position="117"/>
        <end position="146"/>
    </location>
</feature>
<sequence length="409" mass="45891">MYDVDMATEKSLQWKEYRSLNERHSSERIELIDIIRGFAVFGICLVNVPEMAGNGVYFRSGFEGSDALIRVLYDMFVQSKFYTIFAFLFGVSFHLFLQSAQRRGLAPGPAAARRFGALLLFGAAHAILLWFGDILLTYALLGFFLLPFIRRTDTTVAGWAWSLLGVAVFVHVLLGLTMLAIPADRSLDPTFAAGLPDMAERLRFLYTENAMNLPIYGLEVLGLFLLGLYAGRRGWFRPGAASARRIASVQWTALAVGLLAAAPMAWDYAHDPVYQFDKHYLYVFLSGKALAVFYVATLMRLTGGERAERFRPLAAVGRMAFTNYLTQTILTAALVQALRIEAGELPLWATLLWSAVLLALQTVWSVWWLKRYRMGPFEWVWRICTWLRVPALRRQPARSAGAGTTGTAI</sequence>
<feature type="transmembrane region" description="Helical" evidence="1">
    <location>
        <begin position="79"/>
        <end position="97"/>
    </location>
</feature>
<feature type="transmembrane region" description="Helical" evidence="1">
    <location>
        <begin position="158"/>
        <end position="181"/>
    </location>
</feature>
<proteinExistence type="predicted"/>
<evidence type="ECO:0000256" key="1">
    <source>
        <dbReference type="SAM" id="Phobius"/>
    </source>
</evidence>
<comment type="caution">
    <text evidence="3">The sequence shown here is derived from an EMBL/GenBank/DDBJ whole genome shotgun (WGS) entry which is preliminary data.</text>
</comment>
<dbReference type="InterPro" id="IPR007349">
    <property type="entry name" value="DUF418"/>
</dbReference>
<keyword evidence="1" id="KW-1133">Transmembrane helix</keyword>
<accession>A0ABN7RJU6</accession>
<dbReference type="InterPro" id="IPR052529">
    <property type="entry name" value="Bact_Transport_Assoc"/>
</dbReference>
<feature type="transmembrane region" description="Helical" evidence="1">
    <location>
        <begin position="281"/>
        <end position="301"/>
    </location>
</feature>
<dbReference type="PANTHER" id="PTHR30590">
    <property type="entry name" value="INNER MEMBRANE PROTEIN"/>
    <property type="match status" value="1"/>
</dbReference>
<feature type="transmembrane region" description="Helical" evidence="1">
    <location>
        <begin position="251"/>
        <end position="269"/>
    </location>
</feature>
<reference evidence="3 4" key="1">
    <citation type="submission" date="2021-04" db="EMBL/GenBank/DDBJ databases">
        <authorList>
            <person name="Rakotoarivonina H."/>
        </authorList>
    </citation>
    <scope>NUCLEOTIDE SEQUENCE [LARGE SCALE GENOMIC DNA]</scope>
    <source>
        <strain evidence="3 4">XE</strain>
    </source>
</reference>